<evidence type="ECO:0000313" key="1">
    <source>
        <dbReference type="EMBL" id="HIR40593.1"/>
    </source>
</evidence>
<dbReference type="InterPro" id="IPR013368">
    <property type="entry name" value="YecD_YerC"/>
</dbReference>
<dbReference type="PIRSF" id="PIRSF012508">
    <property type="entry name" value="YerC"/>
    <property type="match status" value="1"/>
</dbReference>
<dbReference type="Pfam" id="PF01371">
    <property type="entry name" value="Trp_repressor"/>
    <property type="match status" value="1"/>
</dbReference>
<evidence type="ECO:0000313" key="2">
    <source>
        <dbReference type="Proteomes" id="UP000886749"/>
    </source>
</evidence>
<dbReference type="Gene3D" id="1.10.1270.10">
    <property type="entry name" value="TrpR-like"/>
    <property type="match status" value="1"/>
</dbReference>
<dbReference type="InterPro" id="IPR010921">
    <property type="entry name" value="Trp_repressor/repl_initiator"/>
</dbReference>
<dbReference type="InterPro" id="IPR000831">
    <property type="entry name" value="Trp_repress"/>
</dbReference>
<evidence type="ECO:0008006" key="3">
    <source>
        <dbReference type="Google" id="ProtNLM"/>
    </source>
</evidence>
<comment type="caution">
    <text evidence="1">The sequence shown here is derived from an EMBL/GenBank/DDBJ whole genome shotgun (WGS) entry which is preliminary data.</text>
</comment>
<reference evidence="1" key="1">
    <citation type="submission" date="2020-10" db="EMBL/GenBank/DDBJ databases">
        <authorList>
            <person name="Gilroy R."/>
        </authorList>
    </citation>
    <scope>NUCLEOTIDE SEQUENCE</scope>
    <source>
        <strain evidence="1">CHK184-25365</strain>
    </source>
</reference>
<dbReference type="SUPFAM" id="SSF48295">
    <property type="entry name" value="TrpR-like"/>
    <property type="match status" value="1"/>
</dbReference>
<dbReference type="InterPro" id="IPR038116">
    <property type="entry name" value="TrpR-like_sf"/>
</dbReference>
<protein>
    <recommendedName>
        <fullName evidence="3">TrpR-like protein</fullName>
    </recommendedName>
</protein>
<proteinExistence type="predicted"/>
<reference evidence="1" key="2">
    <citation type="journal article" date="2021" name="PeerJ">
        <title>Extensive microbial diversity within the chicken gut microbiome revealed by metagenomics and culture.</title>
        <authorList>
            <person name="Gilroy R."/>
            <person name="Ravi A."/>
            <person name="Getino M."/>
            <person name="Pursley I."/>
            <person name="Horton D.L."/>
            <person name="Alikhan N.F."/>
            <person name="Baker D."/>
            <person name="Gharbi K."/>
            <person name="Hall N."/>
            <person name="Watson M."/>
            <person name="Adriaenssens E.M."/>
            <person name="Foster-Nyarko E."/>
            <person name="Jarju S."/>
            <person name="Secka A."/>
            <person name="Antonio M."/>
            <person name="Oren A."/>
            <person name="Chaudhuri R.R."/>
            <person name="La Ragione R."/>
            <person name="Hildebrand F."/>
            <person name="Pallen M.J."/>
        </authorList>
    </citation>
    <scope>NUCLEOTIDE SEQUENCE</scope>
    <source>
        <strain evidence="1">CHK184-25365</strain>
    </source>
</reference>
<accession>A0A9D1DCA3</accession>
<sequence length="109" mass="12377">MESKLNQQAVQQLYQMVLSLKTQEECAKFFEDLCTVQELKALSQRLHVARMLDQNRVYSDIVQQTGASTATISRVNRSLLYGAGGYRIVFDRVDGKSQGNPAREYRCLA</sequence>
<dbReference type="AlphaFoldDB" id="A0A9D1DCA3"/>
<gene>
    <name evidence="1" type="ORF">IAB36_02060</name>
</gene>
<dbReference type="EMBL" id="DVGY01000051">
    <property type="protein sequence ID" value="HIR40593.1"/>
    <property type="molecule type" value="Genomic_DNA"/>
</dbReference>
<dbReference type="Proteomes" id="UP000886749">
    <property type="component" value="Unassembled WGS sequence"/>
</dbReference>
<feature type="non-terminal residue" evidence="1">
    <location>
        <position position="109"/>
    </location>
</feature>
<dbReference type="GO" id="GO:0043565">
    <property type="term" value="F:sequence-specific DNA binding"/>
    <property type="evidence" value="ECO:0007669"/>
    <property type="project" value="InterPro"/>
</dbReference>
<dbReference type="GO" id="GO:0003700">
    <property type="term" value="F:DNA-binding transcription factor activity"/>
    <property type="evidence" value="ECO:0007669"/>
    <property type="project" value="InterPro"/>
</dbReference>
<dbReference type="PANTHER" id="PTHR40080:SF1">
    <property type="entry name" value="TRPR-LIKE PROTEIN YERC_YECD"/>
    <property type="match status" value="1"/>
</dbReference>
<dbReference type="NCBIfam" id="TIGR02531">
    <property type="entry name" value="yecD_yerC"/>
    <property type="match status" value="1"/>
</dbReference>
<name>A0A9D1DCA3_9FIRM</name>
<organism evidence="1 2">
    <name type="scientific">Candidatus Egerieicola pullicola</name>
    <dbReference type="NCBI Taxonomy" id="2840775"/>
    <lineage>
        <taxon>Bacteria</taxon>
        <taxon>Bacillati</taxon>
        <taxon>Bacillota</taxon>
        <taxon>Clostridia</taxon>
        <taxon>Eubacteriales</taxon>
        <taxon>Oscillospiraceae</taxon>
        <taxon>Oscillospiraceae incertae sedis</taxon>
        <taxon>Candidatus Egerieicola</taxon>
    </lineage>
</organism>
<dbReference type="PANTHER" id="PTHR40080">
    <property type="entry name" value="LMO1763 PROTEIN"/>
    <property type="match status" value="1"/>
</dbReference>